<dbReference type="AlphaFoldDB" id="A0AAD2HRX1"/>
<sequence>MPSIMRSILLALQAASLLTLSGLSPAPLVTVNASPLPGASSISSKISPSSLLAPRVLTKHADADLAPRVSPVLLSSLERRQTEDAVVQRFRQYAATATKHDKKFKDLAAKAKTVSPDDKEFPRNARLACFDKNNDIQQYLKIIVNAHKSILQSVVVIVAGIPVLGPLLAPLLYDIKCIVDKILDIVENLIDCLLNLLGPLVQQLLPGVSDLLCQLKLCLL</sequence>
<evidence type="ECO:0000256" key="1">
    <source>
        <dbReference type="SAM" id="Phobius"/>
    </source>
</evidence>
<name>A0AAD2HRX1_9AGAR</name>
<feature type="chain" id="PRO_5041899839" evidence="2">
    <location>
        <begin position="34"/>
        <end position="220"/>
    </location>
</feature>
<accession>A0AAD2HRX1</accession>
<keyword evidence="2" id="KW-0732">Signal</keyword>
<feature type="signal peptide" evidence="2">
    <location>
        <begin position="1"/>
        <end position="33"/>
    </location>
</feature>
<organism evidence="3 4">
    <name type="scientific">Mycena citricolor</name>
    <dbReference type="NCBI Taxonomy" id="2018698"/>
    <lineage>
        <taxon>Eukaryota</taxon>
        <taxon>Fungi</taxon>
        <taxon>Dikarya</taxon>
        <taxon>Basidiomycota</taxon>
        <taxon>Agaricomycotina</taxon>
        <taxon>Agaricomycetes</taxon>
        <taxon>Agaricomycetidae</taxon>
        <taxon>Agaricales</taxon>
        <taxon>Marasmiineae</taxon>
        <taxon>Mycenaceae</taxon>
        <taxon>Mycena</taxon>
    </lineage>
</organism>
<comment type="caution">
    <text evidence="3">The sequence shown here is derived from an EMBL/GenBank/DDBJ whole genome shotgun (WGS) entry which is preliminary data.</text>
</comment>
<protein>
    <submittedName>
        <fullName evidence="3">Uncharacterized protein</fullName>
    </submittedName>
</protein>
<reference evidence="3" key="1">
    <citation type="submission" date="2023-11" db="EMBL/GenBank/DDBJ databases">
        <authorList>
            <person name="De Vega J J."/>
            <person name="De Vega J J."/>
        </authorList>
    </citation>
    <scope>NUCLEOTIDE SEQUENCE</scope>
</reference>
<keyword evidence="1" id="KW-1133">Transmembrane helix</keyword>
<proteinExistence type="predicted"/>
<evidence type="ECO:0000256" key="2">
    <source>
        <dbReference type="SAM" id="SignalP"/>
    </source>
</evidence>
<keyword evidence="1" id="KW-0472">Membrane</keyword>
<feature type="transmembrane region" description="Helical" evidence="1">
    <location>
        <begin position="150"/>
        <end position="173"/>
    </location>
</feature>
<dbReference type="EMBL" id="CAVNYO010000440">
    <property type="protein sequence ID" value="CAK5280231.1"/>
    <property type="molecule type" value="Genomic_DNA"/>
</dbReference>
<gene>
    <name evidence="3" type="ORF">MYCIT1_LOCUS30715</name>
</gene>
<keyword evidence="1" id="KW-0812">Transmembrane</keyword>
<evidence type="ECO:0000313" key="3">
    <source>
        <dbReference type="EMBL" id="CAK5280231.1"/>
    </source>
</evidence>
<keyword evidence="4" id="KW-1185">Reference proteome</keyword>
<dbReference type="Proteomes" id="UP001295794">
    <property type="component" value="Unassembled WGS sequence"/>
</dbReference>
<evidence type="ECO:0000313" key="4">
    <source>
        <dbReference type="Proteomes" id="UP001295794"/>
    </source>
</evidence>